<organism evidence="1 2">
    <name type="scientific">Elizabethkingia miricola</name>
    <name type="common">Chryseobacterium miricola</name>
    <dbReference type="NCBI Taxonomy" id="172045"/>
    <lineage>
        <taxon>Bacteria</taxon>
        <taxon>Pseudomonadati</taxon>
        <taxon>Bacteroidota</taxon>
        <taxon>Flavobacteriia</taxon>
        <taxon>Flavobacteriales</taxon>
        <taxon>Weeksellaceae</taxon>
        <taxon>Elizabethkingia</taxon>
    </lineage>
</organism>
<proteinExistence type="predicted"/>
<accession>A0ABD4DQ90</accession>
<sequence>MMKNNDLAADMHKLEYTPPVIDVMSVEMESGIAAGSATTVPNNINKEVLDEWEDDSNDSRNIIL</sequence>
<reference evidence="1 2" key="1">
    <citation type="submission" date="2015-11" db="EMBL/GenBank/DDBJ databases">
        <authorList>
            <person name="Nicholson A.C."/>
            <person name="Humrighouse B.W."/>
            <person name="Graziano J."/>
            <person name="Lasker B."/>
            <person name="Whitney A.M."/>
            <person name="Mcquiston J.R."/>
        </authorList>
    </citation>
    <scope>NUCLEOTIDE SEQUENCE [LARGE SCALE GENOMIC DNA]</scope>
    <source>
        <strain evidence="1 2">G4071</strain>
    </source>
</reference>
<comment type="caution">
    <text evidence="1">The sequence shown here is derived from an EMBL/GenBank/DDBJ whole genome shotgun (WGS) entry which is preliminary data.</text>
</comment>
<dbReference type="EMBL" id="LNOI01000001">
    <property type="protein sequence ID" value="KUY20613.1"/>
    <property type="molecule type" value="Genomic_DNA"/>
</dbReference>
<evidence type="ECO:0000313" key="1">
    <source>
        <dbReference type="EMBL" id="KUY20613.1"/>
    </source>
</evidence>
<dbReference type="Proteomes" id="UP000064412">
    <property type="component" value="Unassembled WGS sequence"/>
</dbReference>
<dbReference type="RefSeq" id="WP_059344323.1">
    <property type="nucleotide sequence ID" value="NZ_JBJDKX010000002.1"/>
</dbReference>
<dbReference type="AlphaFoldDB" id="A0ABD4DQ90"/>
<evidence type="ECO:0000313" key="2">
    <source>
        <dbReference type="Proteomes" id="UP000064412"/>
    </source>
</evidence>
<protein>
    <submittedName>
        <fullName evidence="1">Uncharacterized protein</fullName>
    </submittedName>
</protein>
<name>A0ABD4DQ90_ELIMR</name>
<gene>
    <name evidence="1" type="ORF">ATB95_06825</name>
</gene>